<keyword evidence="2" id="KW-0812">Transmembrane</keyword>
<keyword evidence="4" id="KW-1185">Reference proteome</keyword>
<evidence type="ECO:0000256" key="1">
    <source>
        <dbReference type="SAM" id="MobiDB-lite"/>
    </source>
</evidence>
<feature type="compositionally biased region" description="Basic and acidic residues" evidence="1">
    <location>
        <begin position="43"/>
        <end position="57"/>
    </location>
</feature>
<organism evidence="3 4">
    <name type="scientific">Micropruina glycogenica</name>
    <dbReference type="NCBI Taxonomy" id="75385"/>
    <lineage>
        <taxon>Bacteria</taxon>
        <taxon>Bacillati</taxon>
        <taxon>Actinomycetota</taxon>
        <taxon>Actinomycetes</taxon>
        <taxon>Propionibacteriales</taxon>
        <taxon>Nocardioidaceae</taxon>
        <taxon>Micropruina</taxon>
    </lineage>
</organism>
<name>A0A2N9JNJ7_9ACTN</name>
<dbReference type="EMBL" id="LT985188">
    <property type="protein sequence ID" value="SPD88969.1"/>
    <property type="molecule type" value="Genomic_DNA"/>
</dbReference>
<reference evidence="3 4" key="1">
    <citation type="submission" date="2018-02" db="EMBL/GenBank/DDBJ databases">
        <authorList>
            <person name="Cohen D.B."/>
            <person name="Kent A.D."/>
        </authorList>
    </citation>
    <scope>NUCLEOTIDE SEQUENCE [LARGE SCALE GENOMIC DNA]</scope>
    <source>
        <strain evidence="3">1</strain>
    </source>
</reference>
<sequence length="57" mass="6444">MVLLDLADASWFPLVMVLGLGVVMYVLYRSMRHEMGKITVPDDPEKSDDTSDQRSNT</sequence>
<gene>
    <name evidence="3" type="ORF">MPLG2_3939</name>
</gene>
<keyword evidence="2" id="KW-1133">Transmembrane helix</keyword>
<dbReference type="RefSeq" id="WP_158681332.1">
    <property type="nucleotide sequence ID" value="NZ_BAAAGO010000016.1"/>
</dbReference>
<accession>A0A2N9JNJ7</accession>
<dbReference type="KEGG" id="mgg:MPLG2_3939"/>
<feature type="region of interest" description="Disordered" evidence="1">
    <location>
        <begin position="38"/>
        <end position="57"/>
    </location>
</feature>
<evidence type="ECO:0000313" key="4">
    <source>
        <dbReference type="Proteomes" id="UP000238164"/>
    </source>
</evidence>
<dbReference type="AlphaFoldDB" id="A0A2N9JNJ7"/>
<evidence type="ECO:0000256" key="2">
    <source>
        <dbReference type="SAM" id="Phobius"/>
    </source>
</evidence>
<feature type="transmembrane region" description="Helical" evidence="2">
    <location>
        <begin position="12"/>
        <end position="28"/>
    </location>
</feature>
<evidence type="ECO:0000313" key="3">
    <source>
        <dbReference type="EMBL" id="SPD88969.1"/>
    </source>
</evidence>
<keyword evidence="2" id="KW-0472">Membrane</keyword>
<dbReference type="Proteomes" id="UP000238164">
    <property type="component" value="Chromosome 1"/>
</dbReference>
<proteinExistence type="predicted"/>
<protein>
    <submittedName>
        <fullName evidence="3">Uncharacterized protein</fullName>
    </submittedName>
</protein>